<organism evidence="1 2">
    <name type="scientific">Candidatus Nitrospira nitrosa</name>
    <dbReference type="NCBI Taxonomy" id="1742972"/>
    <lineage>
        <taxon>Bacteria</taxon>
        <taxon>Pseudomonadati</taxon>
        <taxon>Nitrospirota</taxon>
        <taxon>Nitrospiria</taxon>
        <taxon>Nitrospirales</taxon>
        <taxon>Nitrospiraceae</taxon>
        <taxon>Nitrospira</taxon>
    </lineage>
</organism>
<accession>A0A0S4LLT8</accession>
<evidence type="ECO:0000313" key="2">
    <source>
        <dbReference type="Proteomes" id="UP000199032"/>
    </source>
</evidence>
<dbReference type="AlphaFoldDB" id="A0A0S4LLT8"/>
<dbReference type="Proteomes" id="UP000199032">
    <property type="component" value="Unassembled WGS sequence"/>
</dbReference>
<proteinExistence type="predicted"/>
<reference evidence="1 2" key="1">
    <citation type="submission" date="2015-10" db="EMBL/GenBank/DDBJ databases">
        <authorList>
            <person name="Gilbert D.G."/>
        </authorList>
    </citation>
    <scope>NUCLEOTIDE SEQUENCE [LARGE SCALE GENOMIC DNA]</scope>
    <source>
        <strain evidence="1">COMA1</strain>
    </source>
</reference>
<protein>
    <submittedName>
        <fullName evidence="1">Uncharacterized protein</fullName>
    </submittedName>
</protein>
<evidence type="ECO:0000313" key="1">
    <source>
        <dbReference type="EMBL" id="CUS38453.1"/>
    </source>
</evidence>
<dbReference type="EMBL" id="CZQA01000011">
    <property type="protein sequence ID" value="CUS38453.1"/>
    <property type="molecule type" value="Genomic_DNA"/>
</dbReference>
<keyword evidence="2" id="KW-1185">Reference proteome</keyword>
<name>A0A0S4LLT8_9BACT</name>
<gene>
    <name evidence="1" type="ORF">COMA1_50109</name>
</gene>
<sequence length="43" mass="4866">MKASRSYDRQVVMVEAKGLMKERAMRYAYCLGERGAPTVDSPL</sequence>